<dbReference type="PANTHER" id="PTHR37954:SF3">
    <property type="entry name" value="DUF169 DOMAIN-CONTAINING PROTEIN"/>
    <property type="match status" value="1"/>
</dbReference>
<dbReference type="Pfam" id="PF02596">
    <property type="entry name" value="DUF169"/>
    <property type="match status" value="1"/>
</dbReference>
<evidence type="ECO:0000313" key="1">
    <source>
        <dbReference type="EMBL" id="MDX8141529.1"/>
    </source>
</evidence>
<dbReference type="RefSeq" id="WP_319973856.1">
    <property type="nucleotide sequence ID" value="NZ_JAXAVU010000003.1"/>
</dbReference>
<name>A0ABU4UR63_9PSEU</name>
<dbReference type="PANTHER" id="PTHR37954">
    <property type="entry name" value="BLL4979 PROTEIN"/>
    <property type="match status" value="1"/>
</dbReference>
<dbReference type="EMBL" id="JAXAVU010000003">
    <property type="protein sequence ID" value="MDX8141529.1"/>
    <property type="molecule type" value="Genomic_DNA"/>
</dbReference>
<comment type="caution">
    <text evidence="1">The sequence shown here is derived from an EMBL/GenBank/DDBJ whole genome shotgun (WGS) entry which is preliminary data.</text>
</comment>
<proteinExistence type="predicted"/>
<reference evidence="1 2" key="2">
    <citation type="submission" date="2023-11" db="EMBL/GenBank/DDBJ databases">
        <authorList>
            <person name="Lara A.C."/>
            <person name="Chronakova A."/>
        </authorList>
    </citation>
    <scope>NUCLEOTIDE SEQUENCE [LARGE SCALE GENOMIC DNA]</scope>
    <source>
        <strain evidence="1 2">BCCO 10_0061</strain>
    </source>
</reference>
<sequence length="234" mass="24335">MEQHESAAKLVELLSLTIPPVAVAFRDQAPDGVADADQVVPSSCSFWRAGEKSVFYATAEQHFNCPVGAMVMGFELPEQTQGELGAAVGTMSQVGYFDPAEAASLPSVPTGSKGAVYGPLADVPVAPDVVLMWLTPDQAMLYSEAAGTAAWTGDSMTVSGRPGCAALPLALNAQEPRLSLGCKGMRTFTEISGDRLLAVLPGAKVDEFVTALSAIADSNAAMSDYYQSKKAALA</sequence>
<accession>A0ABU4UR63</accession>
<evidence type="ECO:0000313" key="2">
    <source>
        <dbReference type="Proteomes" id="UP001285352"/>
    </source>
</evidence>
<reference evidence="1 2" key="1">
    <citation type="submission" date="2023-11" db="EMBL/GenBank/DDBJ databases">
        <title>Lentzea sokolovensis, sp. nov., Lentzea kristufkii, sp. nov., and Lentzea miocenensis, sp. nov., rare actinobacteria from Sokolov Coal Basin, Miocene lacustrine sediment, Czech Republic.</title>
        <authorList>
            <person name="Lara A."/>
            <person name="Kotroba L."/>
            <person name="Nouioui I."/>
            <person name="Neumann-Schaal M."/>
            <person name="Mast Y."/>
            <person name="Chronakova A."/>
        </authorList>
    </citation>
    <scope>NUCLEOTIDE SEQUENCE [LARGE SCALE GENOMIC DNA]</scope>
    <source>
        <strain evidence="1 2">BCCO 10_0061</strain>
    </source>
</reference>
<keyword evidence="2" id="KW-1185">Reference proteome</keyword>
<dbReference type="Proteomes" id="UP001285352">
    <property type="component" value="Unassembled WGS sequence"/>
</dbReference>
<gene>
    <name evidence="1" type="ORF">SK854_05355</name>
</gene>
<protein>
    <submittedName>
        <fullName evidence="1">DUF169 domain-containing protein</fullName>
    </submittedName>
</protein>
<organism evidence="1 2">
    <name type="scientific">Lentzea sokolovensis</name>
    <dbReference type="NCBI Taxonomy" id="3095429"/>
    <lineage>
        <taxon>Bacteria</taxon>
        <taxon>Bacillati</taxon>
        <taxon>Actinomycetota</taxon>
        <taxon>Actinomycetes</taxon>
        <taxon>Pseudonocardiales</taxon>
        <taxon>Pseudonocardiaceae</taxon>
        <taxon>Lentzea</taxon>
    </lineage>
</organism>
<dbReference type="InterPro" id="IPR003748">
    <property type="entry name" value="DUF169"/>
</dbReference>